<evidence type="ECO:0000256" key="5">
    <source>
        <dbReference type="ARBA" id="ARBA00023136"/>
    </source>
</evidence>
<feature type="domain" description="MacB-like periplasmic core" evidence="9">
    <location>
        <begin position="22"/>
        <end position="238"/>
    </location>
</feature>
<dbReference type="InterPro" id="IPR025857">
    <property type="entry name" value="MacB_PCD"/>
</dbReference>
<dbReference type="InterPro" id="IPR003838">
    <property type="entry name" value="ABC3_permease_C"/>
</dbReference>
<organism evidence="10">
    <name type="scientific">marine metagenome</name>
    <dbReference type="NCBI Taxonomy" id="408172"/>
    <lineage>
        <taxon>unclassified sequences</taxon>
        <taxon>metagenomes</taxon>
        <taxon>ecological metagenomes</taxon>
    </lineage>
</organism>
<reference evidence="10" key="1">
    <citation type="submission" date="2018-05" db="EMBL/GenBank/DDBJ databases">
        <authorList>
            <person name="Lanie J.A."/>
            <person name="Ng W.-L."/>
            <person name="Kazmierczak K.M."/>
            <person name="Andrzejewski T.M."/>
            <person name="Davidsen T.M."/>
            <person name="Wayne K.J."/>
            <person name="Tettelin H."/>
            <person name="Glass J.I."/>
            <person name="Rusch D."/>
            <person name="Podicherti R."/>
            <person name="Tsui H.-C.T."/>
            <person name="Winkler M.E."/>
        </authorList>
    </citation>
    <scope>NUCLEOTIDE SEQUENCE</scope>
</reference>
<feature type="domain" description="ABC3 transporter permease C-terminal" evidence="8">
    <location>
        <begin position="288"/>
        <end position="400"/>
    </location>
</feature>
<dbReference type="AlphaFoldDB" id="A0A381NBP0"/>
<dbReference type="GO" id="GO:0005886">
    <property type="term" value="C:plasma membrane"/>
    <property type="evidence" value="ECO:0007669"/>
    <property type="project" value="UniProtKB-SubCell"/>
</dbReference>
<feature type="transmembrane region" description="Helical" evidence="7">
    <location>
        <begin position="281"/>
        <end position="308"/>
    </location>
</feature>
<dbReference type="PANTHER" id="PTHR30572:SF4">
    <property type="entry name" value="ABC TRANSPORTER PERMEASE YTRF"/>
    <property type="match status" value="1"/>
</dbReference>
<keyword evidence="3 7" id="KW-0812">Transmembrane</keyword>
<evidence type="ECO:0000259" key="8">
    <source>
        <dbReference type="Pfam" id="PF02687"/>
    </source>
</evidence>
<gene>
    <name evidence="10" type="ORF">METZ01_LOCUS4875</name>
</gene>
<proteinExistence type="inferred from homology"/>
<evidence type="ECO:0000256" key="3">
    <source>
        <dbReference type="ARBA" id="ARBA00022692"/>
    </source>
</evidence>
<dbReference type="Pfam" id="PF12704">
    <property type="entry name" value="MacB_PCD"/>
    <property type="match status" value="1"/>
</dbReference>
<keyword evidence="2" id="KW-1003">Cell membrane</keyword>
<dbReference type="PANTHER" id="PTHR30572">
    <property type="entry name" value="MEMBRANE COMPONENT OF TRANSPORTER-RELATED"/>
    <property type="match status" value="1"/>
</dbReference>
<comment type="similarity">
    <text evidence="6">Belongs to the ABC-4 integral membrane protein family.</text>
</comment>
<evidence type="ECO:0000256" key="2">
    <source>
        <dbReference type="ARBA" id="ARBA00022475"/>
    </source>
</evidence>
<protein>
    <recommendedName>
        <fullName evidence="11">ABC3 transporter permease protein domain-containing protein</fullName>
    </recommendedName>
</protein>
<dbReference type="InterPro" id="IPR050250">
    <property type="entry name" value="Macrolide_Exporter_MacB"/>
</dbReference>
<dbReference type="EMBL" id="UINC01000253">
    <property type="protein sequence ID" value="SUZ52021.1"/>
    <property type="molecule type" value="Genomic_DNA"/>
</dbReference>
<feature type="transmembrane region" description="Helical" evidence="7">
    <location>
        <begin position="26"/>
        <end position="46"/>
    </location>
</feature>
<feature type="transmembrane region" description="Helical" evidence="7">
    <location>
        <begin position="368"/>
        <end position="390"/>
    </location>
</feature>
<evidence type="ECO:0008006" key="11">
    <source>
        <dbReference type="Google" id="ProtNLM"/>
    </source>
</evidence>
<name>A0A381NBP0_9ZZZZ</name>
<evidence type="ECO:0000256" key="6">
    <source>
        <dbReference type="ARBA" id="ARBA00038076"/>
    </source>
</evidence>
<accession>A0A381NBP0</accession>
<evidence type="ECO:0000256" key="1">
    <source>
        <dbReference type="ARBA" id="ARBA00004651"/>
    </source>
</evidence>
<dbReference type="Pfam" id="PF02687">
    <property type="entry name" value="FtsX"/>
    <property type="match status" value="1"/>
</dbReference>
<sequence>MRRTVDLTGIALGAIWASKLRSTLTILGNIVAVGSIIAVVSLIQGVNAEVSNLIVSELGSDSFTIERTGLVLTEEEEEATRNNPRVSLDDAEAVQRHGTSLRAVMAEAGRNGEVRYRGQLLESVGVRGVTEDYVDFPAFTAERGRLMSPTEVERDQGVTVLGYGTAERLFDTVDPIDKTVKIQGVNFRVVGVSESSPSFMGQSQDEFVIIPMGRFRKLFGSRPSIELRARPETPEQMDLAMDDATVALRIERRLRPGEDDNFGFFTSGTALDLYDQATSGIFAVLVGIVSLSLVVGGIVIMNIMLMVVSERTREIGLRKALGARRRDLLWQILAESVILSVVGGILGTALGSGIAIGLSSMTPVPAAVHPWSVVLGISLTAAVGVFFGLYPASKAASLDPIAALGRS</sequence>
<feature type="transmembrane region" description="Helical" evidence="7">
    <location>
        <begin position="328"/>
        <end position="356"/>
    </location>
</feature>
<evidence type="ECO:0000259" key="9">
    <source>
        <dbReference type="Pfam" id="PF12704"/>
    </source>
</evidence>
<dbReference type="GO" id="GO:0022857">
    <property type="term" value="F:transmembrane transporter activity"/>
    <property type="evidence" value="ECO:0007669"/>
    <property type="project" value="TreeGrafter"/>
</dbReference>
<keyword evidence="4 7" id="KW-1133">Transmembrane helix</keyword>
<comment type="subcellular location">
    <subcellularLocation>
        <location evidence="1">Cell membrane</location>
        <topology evidence="1">Multi-pass membrane protein</topology>
    </subcellularLocation>
</comment>
<evidence type="ECO:0000256" key="4">
    <source>
        <dbReference type="ARBA" id="ARBA00022989"/>
    </source>
</evidence>
<evidence type="ECO:0000256" key="7">
    <source>
        <dbReference type="SAM" id="Phobius"/>
    </source>
</evidence>
<keyword evidence="5 7" id="KW-0472">Membrane</keyword>
<evidence type="ECO:0000313" key="10">
    <source>
        <dbReference type="EMBL" id="SUZ52021.1"/>
    </source>
</evidence>